<dbReference type="Gene3D" id="3.40.50.300">
    <property type="entry name" value="P-loop containing nucleotide triphosphate hydrolases"/>
    <property type="match status" value="1"/>
</dbReference>
<dbReference type="EMBL" id="CABEEZ010000126">
    <property type="protein sequence ID" value="VTR52681.1"/>
    <property type="molecule type" value="Genomic_DNA"/>
</dbReference>
<accession>A0A4U9W248</accession>
<dbReference type="InterPro" id="IPR027417">
    <property type="entry name" value="P-loop_NTPase"/>
</dbReference>
<gene>
    <name evidence="1" type="ORF">NCTC12965_06418</name>
</gene>
<reference evidence="1" key="1">
    <citation type="submission" date="2019-05" db="EMBL/GenBank/DDBJ databases">
        <authorList>
            <consortium name="Pathogen Informatics"/>
        </authorList>
    </citation>
    <scope>NUCLEOTIDE SEQUENCE [LARGE SCALE GENOMIC DNA]</scope>
    <source>
        <strain evidence="1">NCTC12965</strain>
    </source>
</reference>
<dbReference type="SUPFAM" id="SSF52540">
    <property type="entry name" value="P-loop containing nucleoside triphosphate hydrolases"/>
    <property type="match status" value="1"/>
</dbReference>
<dbReference type="PANTHER" id="PTHR13696">
    <property type="entry name" value="P-LOOP CONTAINING NUCLEOSIDE TRIPHOSPHATE HYDROLASE"/>
    <property type="match status" value="1"/>
</dbReference>
<sequence>MSKGFRRVPVVAASGKIKETLLELNRHYDYVIVDTAGRDSAELRSGLLAADLFISPLRPSQMDLDTIGYLSEMFSTAQEYNEKVKGHIVLNLCPTNIFINEANEAAEVLSEYPELKLVNNRLCDRKIYRDAWGEALTVHEAHNEKAQHEIESLVTEVIL</sequence>
<proteinExistence type="predicted"/>
<name>A0A4U9W248_SERFO</name>
<dbReference type="InterPro" id="IPR015223">
    <property type="entry name" value="MipZ"/>
</dbReference>
<dbReference type="InterPro" id="IPR050678">
    <property type="entry name" value="DNA_Partitioning_ATPase"/>
</dbReference>
<dbReference type="CDD" id="cd02042">
    <property type="entry name" value="ParAB_family"/>
    <property type="match status" value="1"/>
</dbReference>
<protein>
    <submittedName>
        <fullName evidence="1">ATPase MipZ</fullName>
    </submittedName>
</protein>
<evidence type="ECO:0000313" key="1">
    <source>
        <dbReference type="EMBL" id="VTR52681.1"/>
    </source>
</evidence>
<dbReference type="PANTHER" id="PTHR13696:SF96">
    <property type="entry name" value="COBQ_COBB_MIND_PARA NUCLEOTIDE BINDING DOMAIN-CONTAINING PROTEIN"/>
    <property type="match status" value="1"/>
</dbReference>
<dbReference type="AlphaFoldDB" id="A0A4U9W248"/>
<organism evidence="1">
    <name type="scientific">Serratia fonticola</name>
    <dbReference type="NCBI Taxonomy" id="47917"/>
    <lineage>
        <taxon>Bacteria</taxon>
        <taxon>Pseudomonadati</taxon>
        <taxon>Pseudomonadota</taxon>
        <taxon>Gammaproteobacteria</taxon>
        <taxon>Enterobacterales</taxon>
        <taxon>Yersiniaceae</taxon>
        <taxon>Serratia</taxon>
    </lineage>
</organism>
<dbReference type="Pfam" id="PF09140">
    <property type="entry name" value="MipZ"/>
    <property type="match status" value="1"/>
</dbReference>